<dbReference type="InterPro" id="IPR001347">
    <property type="entry name" value="SIS_dom"/>
</dbReference>
<feature type="domain" description="SIS" evidence="10">
    <location>
        <begin position="631"/>
        <end position="818"/>
    </location>
</feature>
<evidence type="ECO:0000256" key="8">
    <source>
        <dbReference type="SAM" id="MobiDB-lite"/>
    </source>
</evidence>
<evidence type="ECO:0000256" key="1">
    <source>
        <dbReference type="ARBA" id="ARBA00001031"/>
    </source>
</evidence>
<dbReference type="InterPro" id="IPR029055">
    <property type="entry name" value="Ntn_hydrolases_N"/>
</dbReference>
<dbReference type="PROSITE" id="PS51278">
    <property type="entry name" value="GATASE_TYPE_2"/>
    <property type="match status" value="1"/>
</dbReference>
<evidence type="ECO:0000259" key="9">
    <source>
        <dbReference type="PROSITE" id="PS51278"/>
    </source>
</evidence>
<keyword evidence="6" id="KW-0677">Repeat</keyword>
<feature type="domain" description="Glutamine amidotransferase type-2" evidence="9">
    <location>
        <begin position="2"/>
        <end position="271"/>
    </location>
</feature>
<dbReference type="InterPro" id="IPR046348">
    <property type="entry name" value="SIS_dom_sf"/>
</dbReference>
<dbReference type="SUPFAM" id="SSF53697">
    <property type="entry name" value="SIS domain"/>
    <property type="match status" value="1"/>
</dbReference>
<evidence type="ECO:0000313" key="11">
    <source>
        <dbReference type="EMBL" id="GBF97926.1"/>
    </source>
</evidence>
<dbReference type="InterPro" id="IPR035466">
    <property type="entry name" value="GlmS/AgaS_SIS"/>
</dbReference>
<gene>
    <name evidence="11" type="ORF">Rsub_10599</name>
</gene>
<dbReference type="AlphaFoldDB" id="A0A2V0PDK8"/>
<keyword evidence="5" id="KW-0808">Transferase</keyword>
<dbReference type="InterPro" id="IPR017932">
    <property type="entry name" value="GATase_2_dom"/>
</dbReference>
<dbReference type="OrthoDB" id="15235at2759"/>
<evidence type="ECO:0000256" key="4">
    <source>
        <dbReference type="ARBA" id="ARBA00022576"/>
    </source>
</evidence>
<evidence type="ECO:0000256" key="3">
    <source>
        <dbReference type="ARBA" id="ARBA00012916"/>
    </source>
</evidence>
<dbReference type="CDD" id="cd00714">
    <property type="entry name" value="GFAT"/>
    <property type="match status" value="1"/>
</dbReference>
<keyword evidence="4" id="KW-0032">Aminotransferase</keyword>
<accession>A0A2V0PDK8</accession>
<comment type="catalytic activity">
    <reaction evidence="1">
        <text>D-fructose 6-phosphate + L-glutamine = D-glucosamine 6-phosphate + L-glutamate</text>
        <dbReference type="Rhea" id="RHEA:13237"/>
        <dbReference type="ChEBI" id="CHEBI:29985"/>
        <dbReference type="ChEBI" id="CHEBI:58359"/>
        <dbReference type="ChEBI" id="CHEBI:58725"/>
        <dbReference type="ChEBI" id="CHEBI:61527"/>
        <dbReference type="EC" id="2.6.1.16"/>
    </reaction>
</comment>
<evidence type="ECO:0000256" key="2">
    <source>
        <dbReference type="ARBA" id="ARBA00004775"/>
    </source>
</evidence>
<dbReference type="FunFam" id="3.60.20.10:FF:000052">
    <property type="entry name" value="Glutamine--fructose-6-phosphate aminotransferase [isomerizing] 2"/>
    <property type="match status" value="1"/>
</dbReference>
<evidence type="ECO:0000256" key="6">
    <source>
        <dbReference type="ARBA" id="ARBA00022737"/>
    </source>
</evidence>
<dbReference type="EMBL" id="BDRX01000111">
    <property type="protein sequence ID" value="GBF97926.1"/>
    <property type="molecule type" value="Genomic_DNA"/>
</dbReference>
<keyword evidence="7" id="KW-0315">Glutamine amidotransferase</keyword>
<dbReference type="Gene3D" id="3.40.50.10490">
    <property type="entry name" value="Glucose-6-phosphate isomerase like protein, domain 1"/>
    <property type="match status" value="5"/>
</dbReference>
<dbReference type="Gene3D" id="3.60.20.10">
    <property type="entry name" value="Glutamine Phosphoribosylpyrophosphate, subunit 1, domain 1"/>
    <property type="match status" value="1"/>
</dbReference>
<dbReference type="STRING" id="307507.A0A2V0PDK8"/>
<dbReference type="GO" id="GO:0006487">
    <property type="term" value="P:protein N-linked glycosylation"/>
    <property type="evidence" value="ECO:0007669"/>
    <property type="project" value="TreeGrafter"/>
</dbReference>
<dbReference type="Pfam" id="PF01380">
    <property type="entry name" value="SIS"/>
    <property type="match status" value="2"/>
</dbReference>
<comment type="caution">
    <text evidence="11">The sequence shown here is derived from an EMBL/GenBank/DDBJ whole genome shotgun (WGS) entry which is preliminary data.</text>
</comment>
<feature type="region of interest" description="Disordered" evidence="8">
    <location>
        <begin position="413"/>
        <end position="433"/>
    </location>
</feature>
<dbReference type="PANTHER" id="PTHR10937:SF0">
    <property type="entry name" value="GLUTAMINE--FRUCTOSE-6-PHOSPHATE TRANSAMINASE (ISOMERIZING)"/>
    <property type="match status" value="1"/>
</dbReference>
<organism evidence="11 12">
    <name type="scientific">Raphidocelis subcapitata</name>
    <dbReference type="NCBI Taxonomy" id="307507"/>
    <lineage>
        <taxon>Eukaryota</taxon>
        <taxon>Viridiplantae</taxon>
        <taxon>Chlorophyta</taxon>
        <taxon>core chlorophytes</taxon>
        <taxon>Chlorophyceae</taxon>
        <taxon>CS clade</taxon>
        <taxon>Sphaeropleales</taxon>
        <taxon>Selenastraceae</taxon>
        <taxon>Raphidocelis</taxon>
    </lineage>
</organism>
<dbReference type="Pfam" id="PF13522">
    <property type="entry name" value="GATase_6"/>
    <property type="match status" value="1"/>
</dbReference>
<dbReference type="GO" id="GO:0006002">
    <property type="term" value="P:fructose 6-phosphate metabolic process"/>
    <property type="evidence" value="ECO:0007669"/>
    <property type="project" value="TreeGrafter"/>
</dbReference>
<dbReference type="CDD" id="cd05008">
    <property type="entry name" value="SIS_GlmS_GlmD_1"/>
    <property type="match status" value="1"/>
</dbReference>
<dbReference type="GO" id="GO:0004360">
    <property type="term" value="F:glutamine-fructose-6-phosphate transaminase (isomerizing) activity"/>
    <property type="evidence" value="ECO:0007669"/>
    <property type="project" value="UniProtKB-EC"/>
</dbReference>
<evidence type="ECO:0000259" key="10">
    <source>
        <dbReference type="PROSITE" id="PS51464"/>
    </source>
</evidence>
<dbReference type="Proteomes" id="UP000247498">
    <property type="component" value="Unassembled WGS sequence"/>
</dbReference>
<dbReference type="EC" id="2.6.1.16" evidence="3"/>
<dbReference type="PROSITE" id="PS51464">
    <property type="entry name" value="SIS"/>
    <property type="match status" value="2"/>
</dbReference>
<dbReference type="GO" id="GO:0006047">
    <property type="term" value="P:UDP-N-acetylglucosamine metabolic process"/>
    <property type="evidence" value="ECO:0007669"/>
    <property type="project" value="TreeGrafter"/>
</dbReference>
<name>A0A2V0PDK8_9CHLO</name>
<dbReference type="InterPro" id="IPR035490">
    <property type="entry name" value="GlmS/FrlB_SIS"/>
</dbReference>
<dbReference type="GO" id="GO:0097367">
    <property type="term" value="F:carbohydrate derivative binding"/>
    <property type="evidence" value="ECO:0007669"/>
    <property type="project" value="InterPro"/>
</dbReference>
<feature type="domain" description="SIS" evidence="10">
    <location>
        <begin position="460"/>
        <end position="600"/>
    </location>
</feature>
<sequence length="830" mass="87073">MCGISGYAIYGASESIQAILNTLFDGLQRLEYRGYDSAGVCVDAPASEGSGTGPLVIKHQAGPGVPAARLAPRRPVPRGQLGKISDLRVRAAEVFEENGFDGEARVSAHVGIGHTRWATHGPPSAVNSHPHVSGANGEFVVVHNGIISNYATLKPFLEKHGAVFVSETDTEVIPHLCEYLWQKRGGRITLPKLAMEVCSRLEGAFALLIKSARYPNELVACKQGSPLVYGIKHDPQGGIRVWLSSDSAALLTHTRDIVVLEDGDVLHIDPHGHPQIFNALALTTNTLAARADVEGLAVVREERKVEAEGGYDHYMQKEIHEQPKTLAETMRGRVIIGKPLQPLASGAANVMLSGHALEPSAAGAALAAAAAAGGGEGGFALPPGRRAGGKGAAAARATGLAAAAAAPLTAAGAKSPSPGRLPAPSPSLSPSPGGYAASDFGGAASDFEEPYIRLGGLADYVEGILRCRRIVFIACGTSFHACLAARATLEEFAAMPVVVELAGDFMDREAPVFRDDTCVFVSQSGETADTLRALEYAKNKGALCVGITNTVGSAISNATHCGVHLNCGYEIGVASTKAYTSQIVALTMVALLLGADRRSMTAKRLDHVRALAALPDAVRGALALDADMRELAAQLKDASDLLFFGRGYNYSTALEAALKAGGRGGGGRRLGGRVKEVALIHSEGINAGEMKHGPLALVDENLPIIVIATMDAMHRKMESVIQQLLARSARLIILCNQARRAGGRGDVPCGGFGAGLWFRAPRLEAPGDVAMDAFAARGCSLIRVPRTVDALQPVVNVVPLQLLSYHLTTLRGFNVDQPRNLAKSVTVTEE</sequence>
<dbReference type="SUPFAM" id="SSF56235">
    <property type="entry name" value="N-terminal nucleophile aminohydrolases (Ntn hydrolases)"/>
    <property type="match status" value="1"/>
</dbReference>
<comment type="pathway">
    <text evidence="2">Nucleotide-sugar biosynthesis; UDP-N-acetyl-alpha-D-glucosamine biosynthesis; alpha-D-glucosamine 6-phosphate from D-fructose 6-phosphate: step 1/1.</text>
</comment>
<evidence type="ECO:0000256" key="7">
    <source>
        <dbReference type="ARBA" id="ARBA00022962"/>
    </source>
</evidence>
<dbReference type="InterPro" id="IPR047084">
    <property type="entry name" value="GFAT_N"/>
</dbReference>
<feature type="compositionally biased region" description="Pro residues" evidence="8">
    <location>
        <begin position="419"/>
        <end position="429"/>
    </location>
</feature>
<evidence type="ECO:0000313" key="12">
    <source>
        <dbReference type="Proteomes" id="UP000247498"/>
    </source>
</evidence>
<proteinExistence type="predicted"/>
<dbReference type="CDD" id="cd05009">
    <property type="entry name" value="SIS_GlmS_GlmD_2"/>
    <property type="match status" value="1"/>
</dbReference>
<dbReference type="InParanoid" id="A0A2V0PDK8"/>
<reference evidence="11 12" key="1">
    <citation type="journal article" date="2018" name="Sci. Rep.">
        <title>Raphidocelis subcapitata (=Pseudokirchneriella subcapitata) provides an insight into genome evolution and environmental adaptations in the Sphaeropleales.</title>
        <authorList>
            <person name="Suzuki S."/>
            <person name="Yamaguchi H."/>
            <person name="Nakajima N."/>
            <person name="Kawachi M."/>
        </authorList>
    </citation>
    <scope>NUCLEOTIDE SEQUENCE [LARGE SCALE GENOMIC DNA]</scope>
    <source>
        <strain evidence="11 12">NIES-35</strain>
    </source>
</reference>
<keyword evidence="12" id="KW-1185">Reference proteome</keyword>
<evidence type="ECO:0000256" key="5">
    <source>
        <dbReference type="ARBA" id="ARBA00022679"/>
    </source>
</evidence>
<protein>
    <recommendedName>
        <fullName evidence="3">glutamine--fructose-6-phosphate transaminase (isomerizing)</fullName>
        <ecNumber evidence="3">2.6.1.16</ecNumber>
    </recommendedName>
</protein>
<dbReference type="FunFam" id="3.40.50.10490:FF:000001">
    <property type="entry name" value="Glutamine--fructose-6-phosphate aminotransferase [isomerizing]"/>
    <property type="match status" value="1"/>
</dbReference>
<dbReference type="PANTHER" id="PTHR10937">
    <property type="entry name" value="GLUCOSAMINE--FRUCTOSE-6-PHOSPHATE AMINOTRANSFERASE, ISOMERIZING"/>
    <property type="match status" value="1"/>
</dbReference>